<organism evidence="4 5">
    <name type="scientific">Wickerhamomyces pijperi</name>
    <name type="common">Yeast</name>
    <name type="synonym">Pichia pijperi</name>
    <dbReference type="NCBI Taxonomy" id="599730"/>
    <lineage>
        <taxon>Eukaryota</taxon>
        <taxon>Fungi</taxon>
        <taxon>Dikarya</taxon>
        <taxon>Ascomycota</taxon>
        <taxon>Saccharomycotina</taxon>
        <taxon>Saccharomycetes</taxon>
        <taxon>Phaffomycetales</taxon>
        <taxon>Wickerhamomycetaceae</taxon>
        <taxon>Wickerhamomyces</taxon>
    </lineage>
</organism>
<feature type="compositionally biased region" description="Low complexity" evidence="2">
    <location>
        <begin position="31"/>
        <end position="40"/>
    </location>
</feature>
<dbReference type="GO" id="GO:0043565">
    <property type="term" value="F:sequence-specific DNA binding"/>
    <property type="evidence" value="ECO:0007669"/>
    <property type="project" value="InterPro"/>
</dbReference>
<dbReference type="OrthoDB" id="515401at2759"/>
<feature type="compositionally biased region" description="Polar residues" evidence="2">
    <location>
        <begin position="1"/>
        <end position="21"/>
    </location>
</feature>
<feature type="region of interest" description="Disordered" evidence="2">
    <location>
        <begin position="294"/>
        <end position="349"/>
    </location>
</feature>
<feature type="compositionally biased region" description="Low complexity" evidence="2">
    <location>
        <begin position="60"/>
        <end position="79"/>
    </location>
</feature>
<evidence type="ECO:0000259" key="3">
    <source>
        <dbReference type="PROSITE" id="PS50114"/>
    </source>
</evidence>
<protein>
    <recommendedName>
        <fullName evidence="3">GATA-type domain-containing protein</fullName>
    </recommendedName>
</protein>
<evidence type="ECO:0000256" key="1">
    <source>
        <dbReference type="PROSITE-ProRule" id="PRU00094"/>
    </source>
</evidence>
<feature type="domain" description="GATA-type" evidence="3">
    <location>
        <begin position="81"/>
        <end position="122"/>
    </location>
</feature>
<feature type="region of interest" description="Disordered" evidence="2">
    <location>
        <begin position="224"/>
        <end position="271"/>
    </location>
</feature>
<feature type="compositionally biased region" description="Acidic residues" evidence="2">
    <location>
        <begin position="445"/>
        <end position="458"/>
    </location>
</feature>
<feature type="compositionally biased region" description="Basic and acidic residues" evidence="2">
    <location>
        <begin position="247"/>
        <end position="261"/>
    </location>
</feature>
<dbReference type="PROSITE" id="PS50114">
    <property type="entry name" value="GATA_ZN_FINGER_2"/>
    <property type="match status" value="1"/>
</dbReference>
<keyword evidence="1" id="KW-0863">Zinc-finger</keyword>
<proteinExistence type="predicted"/>
<dbReference type="Gene3D" id="3.30.50.10">
    <property type="entry name" value="Erythroid Transcription Factor GATA-1, subunit A"/>
    <property type="match status" value="1"/>
</dbReference>
<dbReference type="InterPro" id="IPR000679">
    <property type="entry name" value="Znf_GATA"/>
</dbReference>
<feature type="compositionally biased region" description="Basic and acidic residues" evidence="2">
    <location>
        <begin position="308"/>
        <end position="318"/>
    </location>
</feature>
<dbReference type="EMBL" id="JAEUBG010001654">
    <property type="protein sequence ID" value="KAH3686089.1"/>
    <property type="molecule type" value="Genomic_DNA"/>
</dbReference>
<feature type="region of interest" description="Disordered" evidence="2">
    <location>
        <begin position="547"/>
        <end position="596"/>
    </location>
</feature>
<name>A0A9P8TPD2_WICPI</name>
<sequence>MSDQVASVSTTADSGLTTPSDNHILPQEQNTATTSTTTTSEKIPLAADDEADNESTDQDSATATEVSSANSATSSRISTPTPHSRHCANCKVHNSAIWYNHPKPQSPGEKLCNACWQYNRKHPGQMRDINNIRRGRPRAATAAITKTTYVPTGGRRGRPPKQRFDNEGKLITVKTNPTQLRHLGSVGEDGVFRVSKAVIFNMIVDEEGKLKFHKRAGRPKKVYELPMHGLPNDDEVEPLPRMRPRIAKPEPVEPKEEEPPTKRKTKMPGKFKDALLEGEAVKTMKKYKLSVLPSSVTTKPASKSKSSVKAEEKDEQADKKKRGRPTKKDTAKPKSKSKSKKESLSATASQEPPIATFTAYIPSKVAKPIYTTSLHHVQRDAILSILTAHHDELLRNVREAVRGVVDKYVQPDQLLSMGREGEIVRKVKIKDLLSLVKPGDGSAADNDDDETEDEDENKNEEQKKNKIEVVATMPAYKDVPRSFFTHPEIMKFQHENKIVLVHESSYNETFHPLNNLTSNLTQQRPAGFFEAIVKECLSQGENQNNLQATEEAKSTNDSNIQPQQVVATAEETKEIKKEVEEPSKNKMKPLTVEISL</sequence>
<keyword evidence="1" id="KW-0862">Zinc</keyword>
<feature type="region of interest" description="Disordered" evidence="2">
    <location>
        <begin position="1"/>
        <end position="86"/>
    </location>
</feature>
<gene>
    <name evidence="4" type="ORF">WICPIJ_002926</name>
</gene>
<dbReference type="CDD" id="cd00202">
    <property type="entry name" value="ZnF_GATA"/>
    <property type="match status" value="1"/>
</dbReference>
<feature type="compositionally biased region" description="Basic and acidic residues" evidence="2">
    <location>
        <begin position="570"/>
        <end position="584"/>
    </location>
</feature>
<dbReference type="GO" id="GO:0006355">
    <property type="term" value="P:regulation of DNA-templated transcription"/>
    <property type="evidence" value="ECO:0007669"/>
    <property type="project" value="InterPro"/>
</dbReference>
<reference evidence="4" key="1">
    <citation type="journal article" date="2021" name="Open Biol.">
        <title>Shared evolutionary footprints suggest mitochondrial oxidative damage underlies multiple complex I losses in fungi.</title>
        <authorList>
            <person name="Schikora-Tamarit M.A."/>
            <person name="Marcet-Houben M."/>
            <person name="Nosek J."/>
            <person name="Gabaldon T."/>
        </authorList>
    </citation>
    <scope>NUCLEOTIDE SEQUENCE</scope>
    <source>
        <strain evidence="4">CBS2887</strain>
    </source>
</reference>
<keyword evidence="5" id="KW-1185">Reference proteome</keyword>
<dbReference type="Proteomes" id="UP000774326">
    <property type="component" value="Unassembled WGS sequence"/>
</dbReference>
<evidence type="ECO:0000313" key="4">
    <source>
        <dbReference type="EMBL" id="KAH3686089.1"/>
    </source>
</evidence>
<dbReference type="InterPro" id="IPR013088">
    <property type="entry name" value="Znf_NHR/GATA"/>
</dbReference>
<feature type="region of interest" description="Disordered" evidence="2">
    <location>
        <begin position="438"/>
        <end position="466"/>
    </location>
</feature>
<dbReference type="InterPro" id="IPR017956">
    <property type="entry name" value="AT_hook_DNA-bd_motif"/>
</dbReference>
<dbReference type="SMART" id="SM00401">
    <property type="entry name" value="ZnF_GATA"/>
    <property type="match status" value="1"/>
</dbReference>
<dbReference type="SUPFAM" id="SSF57716">
    <property type="entry name" value="Glucocorticoid receptor-like (DNA-binding domain)"/>
    <property type="match status" value="1"/>
</dbReference>
<dbReference type="GO" id="GO:0008270">
    <property type="term" value="F:zinc ion binding"/>
    <property type="evidence" value="ECO:0007669"/>
    <property type="project" value="UniProtKB-KW"/>
</dbReference>
<keyword evidence="1" id="KW-0479">Metal-binding</keyword>
<feature type="compositionally biased region" description="Low complexity" evidence="2">
    <location>
        <begin position="294"/>
        <end position="307"/>
    </location>
</feature>
<dbReference type="AlphaFoldDB" id="A0A9P8TPD2"/>
<comment type="caution">
    <text evidence="4">The sequence shown here is derived from an EMBL/GenBank/DDBJ whole genome shotgun (WGS) entry which is preliminary data.</text>
</comment>
<accession>A0A9P8TPD2</accession>
<dbReference type="SMART" id="SM00384">
    <property type="entry name" value="AT_hook"/>
    <property type="match status" value="3"/>
</dbReference>
<evidence type="ECO:0000256" key="2">
    <source>
        <dbReference type="SAM" id="MobiDB-lite"/>
    </source>
</evidence>
<evidence type="ECO:0000313" key="5">
    <source>
        <dbReference type="Proteomes" id="UP000774326"/>
    </source>
</evidence>
<reference evidence="4" key="2">
    <citation type="submission" date="2021-01" db="EMBL/GenBank/DDBJ databases">
        <authorList>
            <person name="Schikora-Tamarit M.A."/>
        </authorList>
    </citation>
    <scope>NUCLEOTIDE SEQUENCE</scope>
    <source>
        <strain evidence="4">CBS2887</strain>
    </source>
</reference>
<feature type="compositionally biased region" description="Polar residues" evidence="2">
    <location>
        <begin position="555"/>
        <end position="565"/>
    </location>
</feature>
<feature type="compositionally biased region" description="Acidic residues" evidence="2">
    <location>
        <begin position="47"/>
        <end position="57"/>
    </location>
</feature>